<dbReference type="GO" id="GO:0043565">
    <property type="term" value="F:sequence-specific DNA binding"/>
    <property type="evidence" value="ECO:0007669"/>
    <property type="project" value="InterPro"/>
</dbReference>
<dbReference type="Gene3D" id="1.10.10.60">
    <property type="entry name" value="Homeodomain-like"/>
    <property type="match status" value="2"/>
</dbReference>
<gene>
    <name evidence="5" type="ORF">SAMN02745170_02925</name>
</gene>
<dbReference type="Gene3D" id="2.60.120.10">
    <property type="entry name" value="Jelly Rolls"/>
    <property type="match status" value="1"/>
</dbReference>
<dbReference type="PANTHER" id="PTHR43280">
    <property type="entry name" value="ARAC-FAMILY TRANSCRIPTIONAL REGULATOR"/>
    <property type="match status" value="1"/>
</dbReference>
<dbReference type="InterPro" id="IPR018060">
    <property type="entry name" value="HTH_AraC"/>
</dbReference>
<evidence type="ECO:0000313" key="6">
    <source>
        <dbReference type="Proteomes" id="UP000322917"/>
    </source>
</evidence>
<protein>
    <submittedName>
        <fullName evidence="5">AraC-type DNA-binding protein</fullName>
    </submittedName>
</protein>
<dbReference type="InterPro" id="IPR011051">
    <property type="entry name" value="RmlC_Cupin_sf"/>
</dbReference>
<dbReference type="Pfam" id="PF02311">
    <property type="entry name" value="AraC_binding"/>
    <property type="match status" value="1"/>
</dbReference>
<feature type="domain" description="HTH araC/xylS-type" evidence="4">
    <location>
        <begin position="193"/>
        <end position="291"/>
    </location>
</feature>
<evidence type="ECO:0000256" key="1">
    <source>
        <dbReference type="ARBA" id="ARBA00023015"/>
    </source>
</evidence>
<dbReference type="InterPro" id="IPR014710">
    <property type="entry name" value="RmlC-like_jellyroll"/>
</dbReference>
<dbReference type="SUPFAM" id="SSF51182">
    <property type="entry name" value="RmlC-like cupins"/>
    <property type="match status" value="1"/>
</dbReference>
<reference evidence="5 6" key="1">
    <citation type="submission" date="2016-11" db="EMBL/GenBank/DDBJ databases">
        <authorList>
            <person name="Varghese N."/>
            <person name="Submissions S."/>
        </authorList>
    </citation>
    <scope>NUCLEOTIDE SEQUENCE [LARGE SCALE GENOMIC DNA]</scope>
    <source>
        <strain evidence="5 6">DSM 15287</strain>
    </source>
</reference>
<dbReference type="RefSeq" id="WP_149735598.1">
    <property type="nucleotide sequence ID" value="NZ_FQZD01000029.1"/>
</dbReference>
<dbReference type="PROSITE" id="PS01124">
    <property type="entry name" value="HTH_ARAC_FAMILY_2"/>
    <property type="match status" value="1"/>
</dbReference>
<dbReference type="Proteomes" id="UP000322917">
    <property type="component" value="Unassembled WGS sequence"/>
</dbReference>
<dbReference type="AlphaFoldDB" id="A0A1M6KRC7"/>
<accession>A0A1M6KRC7</accession>
<dbReference type="EMBL" id="FQZD01000029">
    <property type="protein sequence ID" value="SHJ61509.1"/>
    <property type="molecule type" value="Genomic_DNA"/>
</dbReference>
<dbReference type="InterPro" id="IPR009057">
    <property type="entry name" value="Homeodomain-like_sf"/>
</dbReference>
<keyword evidence="2 5" id="KW-0238">DNA-binding</keyword>
<dbReference type="Pfam" id="PF12833">
    <property type="entry name" value="HTH_18"/>
    <property type="match status" value="1"/>
</dbReference>
<keyword evidence="1" id="KW-0805">Transcription regulation</keyword>
<keyword evidence="6" id="KW-1185">Reference proteome</keyword>
<dbReference type="OrthoDB" id="9778008at2"/>
<dbReference type="SMART" id="SM00342">
    <property type="entry name" value="HTH_ARAC"/>
    <property type="match status" value="1"/>
</dbReference>
<dbReference type="CDD" id="cd02208">
    <property type="entry name" value="cupin_RmlC-like"/>
    <property type="match status" value="1"/>
</dbReference>
<dbReference type="GO" id="GO:0003700">
    <property type="term" value="F:DNA-binding transcription factor activity"/>
    <property type="evidence" value="ECO:0007669"/>
    <property type="project" value="InterPro"/>
</dbReference>
<dbReference type="InterPro" id="IPR003313">
    <property type="entry name" value="AraC-bd"/>
</dbReference>
<dbReference type="SUPFAM" id="SSF46689">
    <property type="entry name" value="Homeodomain-like"/>
    <property type="match status" value="2"/>
</dbReference>
<keyword evidence="3" id="KW-0804">Transcription</keyword>
<sequence length="297" mass="35101">MSTESPIYSHNPYHTTKFPLLVLNVNHRTCTPFNEGFQVLHWHDEVQFVYILKGIVHVKIYDEEFDLQKNDGMFINRTVLHHITEKEDCHYHSYIIPARMLSFFSGSVMEQDDVEAIIHNPAFTHYLLRANDPTHKAVLHQLNLLDNLYFQDNKYTHYEYRLSIQLSIVWLEFISLLPAMDKVTPSKNYERIRTLISIIHTNYCRPLSIQDMAAAAHISKTECIRCFQKFVHQSPYQYLLKYRLHVSTSLLTTTDMSITDIALNVGFHSISSYIKYFKMYYHTTPYKYRLSCPVGYR</sequence>
<evidence type="ECO:0000256" key="3">
    <source>
        <dbReference type="ARBA" id="ARBA00023163"/>
    </source>
</evidence>
<dbReference type="PANTHER" id="PTHR43280:SF28">
    <property type="entry name" value="HTH-TYPE TRANSCRIPTIONAL ACTIVATOR RHAS"/>
    <property type="match status" value="1"/>
</dbReference>
<organism evidence="5 6">
    <name type="scientific">Propionispora hippei DSM 15287</name>
    <dbReference type="NCBI Taxonomy" id="1123003"/>
    <lineage>
        <taxon>Bacteria</taxon>
        <taxon>Bacillati</taxon>
        <taxon>Bacillota</taxon>
        <taxon>Negativicutes</taxon>
        <taxon>Selenomonadales</taxon>
        <taxon>Sporomusaceae</taxon>
        <taxon>Propionispora</taxon>
    </lineage>
</organism>
<evidence type="ECO:0000259" key="4">
    <source>
        <dbReference type="PROSITE" id="PS01124"/>
    </source>
</evidence>
<evidence type="ECO:0000313" key="5">
    <source>
        <dbReference type="EMBL" id="SHJ61509.1"/>
    </source>
</evidence>
<proteinExistence type="predicted"/>
<name>A0A1M6KRC7_9FIRM</name>
<evidence type="ECO:0000256" key="2">
    <source>
        <dbReference type="ARBA" id="ARBA00023125"/>
    </source>
</evidence>